<feature type="chain" id="PRO_5043381231" description="Lipoprotein" evidence="1">
    <location>
        <begin position="24"/>
        <end position="183"/>
    </location>
</feature>
<sequence>MRGQIRIWTKLWLSVLALPLVFAVGCSNDDDDDGTPGGVGTTTQLTEDQKRILGEWKNEIQGYDSECKVAVTEYYELDFSGAGQFEASYSQKSDDVGITCDDSENEQGTFGLNVVTAAEQKEWADAFPQITVKLDYQLITKTTQETDTAYVQFLDPATQGGVTEIRLFYDDDGDKSWLDLKKQ</sequence>
<protein>
    <recommendedName>
        <fullName evidence="4">Lipoprotein</fullName>
    </recommendedName>
</protein>
<dbReference type="KEGG" id="fax:FUAX_33420"/>
<evidence type="ECO:0000313" key="2">
    <source>
        <dbReference type="EMBL" id="BDD10910.1"/>
    </source>
</evidence>
<evidence type="ECO:0000256" key="1">
    <source>
        <dbReference type="SAM" id="SignalP"/>
    </source>
</evidence>
<keyword evidence="1" id="KW-0732">Signal</keyword>
<dbReference type="RefSeq" id="WP_338392436.1">
    <property type="nucleotide sequence ID" value="NZ_AP025314.1"/>
</dbReference>
<gene>
    <name evidence="2" type="ORF">FUAX_33420</name>
</gene>
<proteinExistence type="predicted"/>
<dbReference type="AlphaFoldDB" id="A0AAU9CNC4"/>
<reference evidence="2 3" key="1">
    <citation type="submission" date="2021-12" db="EMBL/GenBank/DDBJ databases">
        <title>Genome sequencing of bacteria with rrn-lacking chromosome and rrn-plasmid.</title>
        <authorList>
            <person name="Anda M."/>
            <person name="Iwasaki W."/>
        </authorList>
    </citation>
    <scope>NUCLEOTIDE SEQUENCE [LARGE SCALE GENOMIC DNA]</scope>
    <source>
        <strain evidence="2 3">DSM 100852</strain>
    </source>
</reference>
<name>A0AAU9CNC4_9BACT</name>
<dbReference type="PROSITE" id="PS51257">
    <property type="entry name" value="PROKAR_LIPOPROTEIN"/>
    <property type="match status" value="1"/>
</dbReference>
<dbReference type="Proteomes" id="UP001348817">
    <property type="component" value="Chromosome"/>
</dbReference>
<organism evidence="2 3">
    <name type="scientific">Fulvitalea axinellae</name>
    <dbReference type="NCBI Taxonomy" id="1182444"/>
    <lineage>
        <taxon>Bacteria</taxon>
        <taxon>Pseudomonadati</taxon>
        <taxon>Bacteroidota</taxon>
        <taxon>Cytophagia</taxon>
        <taxon>Cytophagales</taxon>
        <taxon>Persicobacteraceae</taxon>
        <taxon>Fulvitalea</taxon>
    </lineage>
</organism>
<feature type="signal peptide" evidence="1">
    <location>
        <begin position="1"/>
        <end position="23"/>
    </location>
</feature>
<dbReference type="EMBL" id="AP025314">
    <property type="protein sequence ID" value="BDD10910.1"/>
    <property type="molecule type" value="Genomic_DNA"/>
</dbReference>
<keyword evidence="3" id="KW-1185">Reference proteome</keyword>
<evidence type="ECO:0008006" key="4">
    <source>
        <dbReference type="Google" id="ProtNLM"/>
    </source>
</evidence>
<evidence type="ECO:0000313" key="3">
    <source>
        <dbReference type="Proteomes" id="UP001348817"/>
    </source>
</evidence>
<accession>A0AAU9CNC4</accession>